<evidence type="ECO:0000256" key="1">
    <source>
        <dbReference type="SAM" id="MobiDB-lite"/>
    </source>
</evidence>
<accession>A0A4R3JYA8</accession>
<name>A0A4R3JYA8_9PROT</name>
<evidence type="ECO:0000313" key="3">
    <source>
        <dbReference type="EMBL" id="TCS72160.1"/>
    </source>
</evidence>
<dbReference type="AlphaFoldDB" id="A0A4R3JYA8"/>
<proteinExistence type="predicted"/>
<keyword evidence="4" id="KW-1185">Reference proteome</keyword>
<dbReference type="InterPro" id="IPR041419">
    <property type="entry name" value="TnsE_C"/>
</dbReference>
<evidence type="ECO:0000259" key="2">
    <source>
        <dbReference type="Pfam" id="PF18623"/>
    </source>
</evidence>
<dbReference type="RefSeq" id="WP_126463830.1">
    <property type="nucleotide sequence ID" value="NZ_AP018721.1"/>
</dbReference>
<feature type="domain" description="TnsE C-terminal" evidence="2">
    <location>
        <begin position="463"/>
        <end position="574"/>
    </location>
</feature>
<sequence>MSGYKIKEFPQDGAYWRIDWLGKIQPNIDVESEPTIDVLLTKLQTGYTDPLSNGSLTQEHASAAVGIGQLPLLMAGSIWKDGQFHTHVPADRHKLAALEIDTSQELRHVFSDGLAVDGETFDLIPRSHYKVGKHYAKVKDAPIALFPGNGQDLSYFIIPRFELFRFYYACSSKLAFYVWEDAIGHAINQSKSAQLAGNDVRIHLRRDMMDKEAYLLARWFVSDKMRQEVSSFRNKRAMAAANHPKHKLVAIHPDIGFPFNGKTRLRALGKRIMLHESESTGRKIWAFLALHLQYCSHPMPYRNIVVDRDNRNKKGANCDDPGLLPAWADKPNEDSSQSADGDPVATLASDEEPKKELRTKTIDIYAQQFDLQNHRLVKEEVEVQKYQSAKVTRGGDSFVDQYGTGEGTYGESSTGPASASTSPTHMSERYLVTLMPFIEALRWIRTQPGTSVETLALGSEHLSVADETLYLLPEMKRMRSWHRVYSDIPRTRGIMVAKVTTPGQVFYLLEIERRDKAESYSTLVMKSRAVDLPDSHLRAFLRTVARSNGWPRQDHENFHHLKYRGVNHYKEDTAERFGERLMTVAISLS</sequence>
<organism evidence="3 4">
    <name type="scientific">Sulfuritortus calidifontis</name>
    <dbReference type="NCBI Taxonomy" id="1914471"/>
    <lineage>
        <taxon>Bacteria</taxon>
        <taxon>Pseudomonadati</taxon>
        <taxon>Pseudomonadota</taxon>
        <taxon>Betaproteobacteria</taxon>
        <taxon>Nitrosomonadales</taxon>
        <taxon>Thiobacillaceae</taxon>
        <taxon>Sulfuritortus</taxon>
    </lineage>
</organism>
<dbReference type="Pfam" id="PF18623">
    <property type="entry name" value="TnsE_C"/>
    <property type="match status" value="1"/>
</dbReference>
<dbReference type="EMBL" id="SLZY01000006">
    <property type="protein sequence ID" value="TCS72160.1"/>
    <property type="molecule type" value="Genomic_DNA"/>
</dbReference>
<evidence type="ECO:0000313" key="4">
    <source>
        <dbReference type="Proteomes" id="UP000295135"/>
    </source>
</evidence>
<feature type="compositionally biased region" description="Low complexity" evidence="1">
    <location>
        <begin position="409"/>
        <end position="423"/>
    </location>
</feature>
<protein>
    <recommendedName>
        <fullName evidence="2">TnsE C-terminal domain-containing protein</fullName>
    </recommendedName>
</protein>
<gene>
    <name evidence="3" type="ORF">EDC61_10675</name>
</gene>
<feature type="region of interest" description="Disordered" evidence="1">
    <location>
        <begin position="395"/>
        <end position="423"/>
    </location>
</feature>
<dbReference type="OrthoDB" id="6736327at2"/>
<comment type="caution">
    <text evidence="3">The sequence shown here is derived from an EMBL/GenBank/DDBJ whole genome shotgun (WGS) entry which is preliminary data.</text>
</comment>
<reference evidence="3 4" key="1">
    <citation type="submission" date="2019-03" db="EMBL/GenBank/DDBJ databases">
        <title>Genomic Encyclopedia of Type Strains, Phase IV (KMG-IV): sequencing the most valuable type-strain genomes for metagenomic binning, comparative biology and taxonomic classification.</title>
        <authorList>
            <person name="Goeker M."/>
        </authorList>
    </citation>
    <scope>NUCLEOTIDE SEQUENCE [LARGE SCALE GENOMIC DNA]</scope>
    <source>
        <strain evidence="3 4">DSM 103923</strain>
    </source>
</reference>
<feature type="region of interest" description="Disordered" evidence="1">
    <location>
        <begin position="316"/>
        <end position="353"/>
    </location>
</feature>
<dbReference type="Proteomes" id="UP000295135">
    <property type="component" value="Unassembled WGS sequence"/>
</dbReference>